<dbReference type="PANTHER" id="PTHR31143">
    <property type="match status" value="1"/>
</dbReference>
<evidence type="ECO:0000313" key="1">
    <source>
        <dbReference type="EMBL" id="MCE5172660.1"/>
    </source>
</evidence>
<gene>
    <name evidence="1" type="ORF">LQV63_25655</name>
</gene>
<comment type="caution">
    <text evidence="1">The sequence shown here is derived from an EMBL/GenBank/DDBJ whole genome shotgun (WGS) entry which is preliminary data.</text>
</comment>
<proteinExistence type="predicted"/>
<dbReference type="SUPFAM" id="SSF55729">
    <property type="entry name" value="Acyl-CoA N-acyltransferases (Nat)"/>
    <property type="match status" value="1"/>
</dbReference>
<organism evidence="1 2">
    <name type="scientific">Paenibacillus profundus</name>
    <dbReference type="NCBI Taxonomy" id="1173085"/>
    <lineage>
        <taxon>Bacteria</taxon>
        <taxon>Bacillati</taxon>
        <taxon>Bacillota</taxon>
        <taxon>Bacilli</taxon>
        <taxon>Bacillales</taxon>
        <taxon>Paenibacillaceae</taxon>
        <taxon>Paenibacillus</taxon>
    </lineage>
</organism>
<dbReference type="PANTHER" id="PTHR31143:SF2">
    <property type="entry name" value="FR47-LIKE DOMAIN-CONTAINING PROTEIN-RELATED"/>
    <property type="match status" value="1"/>
</dbReference>
<dbReference type="InterPro" id="IPR027365">
    <property type="entry name" value="GNAT_acetyltra_YdfB-like"/>
</dbReference>
<reference evidence="1 2" key="1">
    <citation type="submission" date="2021-11" db="EMBL/GenBank/DDBJ databases">
        <title>Draft genome sequence of Paenibacillus profundus YoMME, a new Gram-positive bacteria with exoelectrogenic properties.</title>
        <authorList>
            <person name="Hubenova Y."/>
            <person name="Hubenova E."/>
            <person name="Manasiev Y."/>
            <person name="Peykov S."/>
            <person name="Mitov M."/>
        </authorList>
    </citation>
    <scope>NUCLEOTIDE SEQUENCE [LARGE SCALE GENOMIC DNA]</scope>
    <source>
        <strain evidence="1 2">YoMME</strain>
    </source>
</reference>
<dbReference type="Pfam" id="PF12746">
    <property type="entry name" value="GNAT_acetyltran"/>
    <property type="match status" value="1"/>
</dbReference>
<dbReference type="InterPro" id="IPR016181">
    <property type="entry name" value="Acyl_CoA_acyltransferase"/>
</dbReference>
<keyword evidence="2" id="KW-1185">Reference proteome</keyword>
<sequence>MKIQASTLYVLNKENRIIRINERSQTSPPAIFIGKTKKSIFTYFRNDISQLTIDEINTYIFDSINIIDLCRIIGKYKKVKDIWIGPAYRFNQNEIRNTEEAITVIDGSNKQLLNKHFGGLINELDDRSPIVGYIVNKEAVSVCCSARKTSKAAEASLMTVEQFRGKGLAQKVVYGWSKEIFGQGLIPLYSTSWDNLSSQKVAQKLGLVQYGVDFNISTE</sequence>
<dbReference type="Proteomes" id="UP001199916">
    <property type="component" value="Unassembled WGS sequence"/>
</dbReference>
<accession>A0ABS8YPV8</accession>
<dbReference type="EMBL" id="JAJNBZ010000032">
    <property type="protein sequence ID" value="MCE5172660.1"/>
    <property type="molecule type" value="Genomic_DNA"/>
</dbReference>
<dbReference type="Gene3D" id="3.40.630.30">
    <property type="match status" value="1"/>
</dbReference>
<name>A0ABS8YPV8_9BACL</name>
<evidence type="ECO:0000313" key="2">
    <source>
        <dbReference type="Proteomes" id="UP001199916"/>
    </source>
</evidence>
<protein>
    <submittedName>
        <fullName evidence="1">GNAT family N-acetyltransferase</fullName>
    </submittedName>
</protein>